<gene>
    <name evidence="2" type="ORF">ACNJC6_00572</name>
</gene>
<feature type="chain" id="PRO_5012187596" description="G5 domain-containing protein" evidence="1">
    <location>
        <begin position="22"/>
        <end position="179"/>
    </location>
</feature>
<accession>A0A1R7Q9M6</accession>
<keyword evidence="1" id="KW-0732">Signal</keyword>
<evidence type="ECO:0000256" key="1">
    <source>
        <dbReference type="SAM" id="SignalP"/>
    </source>
</evidence>
<dbReference type="EMBL" id="FUUY01000002">
    <property type="protein sequence ID" value="SJX20971.1"/>
    <property type="molecule type" value="Genomic_DNA"/>
</dbReference>
<reference evidence="2 3" key="1">
    <citation type="submission" date="2017-02" db="EMBL/GenBank/DDBJ databases">
        <authorList>
            <person name="Peterson S.W."/>
        </authorList>
    </citation>
    <scope>NUCLEOTIDE SEQUENCE [LARGE SCALE GENOMIC DNA]</scope>
    <source>
        <strain evidence="2">C6</strain>
    </source>
</reference>
<dbReference type="Proteomes" id="UP000196240">
    <property type="component" value="Unassembled WGS sequence"/>
</dbReference>
<dbReference type="AlphaFoldDB" id="A0A1R7Q9M6"/>
<evidence type="ECO:0000313" key="2">
    <source>
        <dbReference type="EMBL" id="SJX20971.1"/>
    </source>
</evidence>
<protein>
    <recommendedName>
        <fullName evidence="4">G5 domain-containing protein</fullName>
    </recommendedName>
</protein>
<dbReference type="RefSeq" id="WP_087011139.1">
    <property type="nucleotide sequence ID" value="NZ_FUUY01000002.1"/>
</dbReference>
<name>A0A1R7Q9M6_ACIJO</name>
<feature type="signal peptide" evidence="1">
    <location>
        <begin position="1"/>
        <end position="21"/>
    </location>
</feature>
<evidence type="ECO:0000313" key="3">
    <source>
        <dbReference type="Proteomes" id="UP000196240"/>
    </source>
</evidence>
<proteinExistence type="predicted"/>
<organism evidence="2 3">
    <name type="scientific">Acinetobacter johnsonii</name>
    <dbReference type="NCBI Taxonomy" id="40214"/>
    <lineage>
        <taxon>Bacteria</taxon>
        <taxon>Pseudomonadati</taxon>
        <taxon>Pseudomonadota</taxon>
        <taxon>Gammaproteobacteria</taxon>
        <taxon>Moraxellales</taxon>
        <taxon>Moraxellaceae</taxon>
        <taxon>Acinetobacter</taxon>
    </lineage>
</organism>
<evidence type="ECO:0008006" key="4">
    <source>
        <dbReference type="Google" id="ProtNLM"/>
    </source>
</evidence>
<sequence length="179" mass="19318" precursor="true">MKLTSKLLGLSIFAFVSQTMAAPMPNTITVEDKAVVPIVKTQIIRSVAGQDPVRMTEATIFEVKNGGKDIVAREVVLEENASQFSDKKMSAPIVQKGSVIVPTSKVEVKSTLSQGGVVLAEGKQVDAQGVEFKKGQEPVRKELKLDQVKDPNSQESVTRAVLQENGTTTKDVVVVKEPE</sequence>